<reference evidence="1 2" key="1">
    <citation type="submission" date="2020-02" db="EMBL/GenBank/DDBJ databases">
        <authorList>
            <person name="Ma Q."/>
            <person name="Huang Y."/>
            <person name="Song X."/>
            <person name="Pei D."/>
        </authorList>
    </citation>
    <scope>NUCLEOTIDE SEQUENCE [LARGE SCALE GENOMIC DNA]</scope>
    <source>
        <strain evidence="1">Sxm20200214</strain>
        <tissue evidence="1">Leaf</tissue>
    </source>
</reference>
<proteinExistence type="predicted"/>
<sequence>MEPVSALHPPLRLCWPLGVESGLLPSPLTICVCSQDTEEAFDVFIHDQTPPKGRASLPPSVSKKLPFYTHLPSRLSQPLEVRSVLLSSLQAICMSSMDVEEAQGMANNNQNSPEGLSQLPS</sequence>
<evidence type="ECO:0000313" key="1">
    <source>
        <dbReference type="EMBL" id="KAG2328595.1"/>
    </source>
</evidence>
<dbReference type="Proteomes" id="UP000886595">
    <property type="component" value="Unassembled WGS sequence"/>
</dbReference>
<accession>A0A8X7WG29</accession>
<gene>
    <name evidence="1" type="ORF">Bca52824_011323</name>
</gene>
<organism evidence="1 2">
    <name type="scientific">Brassica carinata</name>
    <name type="common">Ethiopian mustard</name>
    <name type="synonym">Abyssinian cabbage</name>
    <dbReference type="NCBI Taxonomy" id="52824"/>
    <lineage>
        <taxon>Eukaryota</taxon>
        <taxon>Viridiplantae</taxon>
        <taxon>Streptophyta</taxon>
        <taxon>Embryophyta</taxon>
        <taxon>Tracheophyta</taxon>
        <taxon>Spermatophyta</taxon>
        <taxon>Magnoliopsida</taxon>
        <taxon>eudicotyledons</taxon>
        <taxon>Gunneridae</taxon>
        <taxon>Pentapetalae</taxon>
        <taxon>rosids</taxon>
        <taxon>malvids</taxon>
        <taxon>Brassicales</taxon>
        <taxon>Brassicaceae</taxon>
        <taxon>Brassiceae</taxon>
        <taxon>Brassica</taxon>
    </lineage>
</organism>
<keyword evidence="2" id="KW-1185">Reference proteome</keyword>
<name>A0A8X7WG29_BRACI</name>
<dbReference type="AlphaFoldDB" id="A0A8X7WG29"/>
<dbReference type="OrthoDB" id="1123438at2759"/>
<comment type="caution">
    <text evidence="1">The sequence shown here is derived from an EMBL/GenBank/DDBJ whole genome shotgun (WGS) entry which is preliminary data.</text>
</comment>
<protein>
    <submittedName>
        <fullName evidence="1">Uncharacterized protein</fullName>
    </submittedName>
</protein>
<dbReference type="EMBL" id="JAAMPC010000002">
    <property type="protein sequence ID" value="KAG2328595.1"/>
    <property type="molecule type" value="Genomic_DNA"/>
</dbReference>
<evidence type="ECO:0000313" key="2">
    <source>
        <dbReference type="Proteomes" id="UP000886595"/>
    </source>
</evidence>